<dbReference type="GO" id="GO:0004057">
    <property type="term" value="F:arginyl-tRNA--protein transferase activity"/>
    <property type="evidence" value="ECO:0007669"/>
    <property type="project" value="UniProtKB-EC"/>
</dbReference>
<organism evidence="7 8">
    <name type="scientific">Shewanella dokdonensis</name>
    <dbReference type="NCBI Taxonomy" id="712036"/>
    <lineage>
        <taxon>Bacteria</taxon>
        <taxon>Pseudomonadati</taxon>
        <taxon>Pseudomonadota</taxon>
        <taxon>Gammaproteobacteria</taxon>
        <taxon>Alteromonadales</taxon>
        <taxon>Shewanellaceae</taxon>
        <taxon>Shewanella</taxon>
    </lineage>
</organism>
<dbReference type="PANTHER" id="PTHR21367">
    <property type="entry name" value="ARGININE-TRNA-PROTEIN TRANSFERASE 1"/>
    <property type="match status" value="1"/>
</dbReference>
<proteinExistence type="inferred from homology"/>
<evidence type="ECO:0000259" key="5">
    <source>
        <dbReference type="Pfam" id="PF04376"/>
    </source>
</evidence>
<dbReference type="InterPro" id="IPR007471">
    <property type="entry name" value="N-end_Aminoacyl_Trfase_N"/>
</dbReference>
<evidence type="ECO:0000256" key="3">
    <source>
        <dbReference type="ARBA" id="ARBA00023315"/>
    </source>
</evidence>
<dbReference type="SUPFAM" id="SSF55729">
    <property type="entry name" value="Acyl-CoA N-acyltransferases (Nat)"/>
    <property type="match status" value="1"/>
</dbReference>
<dbReference type="HAMAP" id="MF_00689">
    <property type="entry name" value="Bpt"/>
    <property type="match status" value="1"/>
</dbReference>
<keyword evidence="3 4" id="KW-0012">Acyltransferase</keyword>
<evidence type="ECO:0000313" key="7">
    <source>
        <dbReference type="EMBL" id="QVK22906.1"/>
    </source>
</evidence>
<protein>
    <recommendedName>
        <fullName evidence="4">Aspartate/glutamate leucyltransferase</fullName>
        <ecNumber evidence="4">2.3.2.29</ecNumber>
    </recommendedName>
</protein>
<dbReference type="NCBIfam" id="NF002345">
    <property type="entry name" value="PRK01305.2-2"/>
    <property type="match status" value="1"/>
</dbReference>
<gene>
    <name evidence="4" type="primary">bpt</name>
    <name evidence="7" type="ORF">KHX94_17300</name>
</gene>
<evidence type="ECO:0000256" key="4">
    <source>
        <dbReference type="HAMAP-Rule" id="MF_00689"/>
    </source>
</evidence>
<evidence type="ECO:0000259" key="6">
    <source>
        <dbReference type="Pfam" id="PF04377"/>
    </source>
</evidence>
<dbReference type="InterPro" id="IPR016181">
    <property type="entry name" value="Acyl_CoA_acyltransferase"/>
</dbReference>
<dbReference type="InterPro" id="IPR030700">
    <property type="entry name" value="N-end_Aminoacyl_Trfase"/>
</dbReference>
<evidence type="ECO:0000256" key="1">
    <source>
        <dbReference type="ARBA" id="ARBA00022490"/>
    </source>
</evidence>
<dbReference type="NCBIfam" id="NF002347">
    <property type="entry name" value="PRK01305.2-4"/>
    <property type="match status" value="1"/>
</dbReference>
<dbReference type="NCBIfam" id="NF002342">
    <property type="entry name" value="PRK01305.1-3"/>
    <property type="match status" value="1"/>
</dbReference>
<dbReference type="InterPro" id="IPR007472">
    <property type="entry name" value="N-end_Aminoacyl_Trfase_C"/>
</dbReference>
<accession>A0ABX8DE34</accession>
<comment type="subcellular location">
    <subcellularLocation>
        <location evidence="4">Cytoplasm</location>
    </subcellularLocation>
</comment>
<comment type="catalytic activity">
    <reaction evidence="4">
        <text>N-terminal L-aspartyl-[protein] + L-leucyl-tRNA(Leu) = N-terminal L-leucyl-L-aspartyl-[protein] + tRNA(Leu) + H(+)</text>
        <dbReference type="Rhea" id="RHEA:50420"/>
        <dbReference type="Rhea" id="RHEA-COMP:9613"/>
        <dbReference type="Rhea" id="RHEA-COMP:9622"/>
        <dbReference type="Rhea" id="RHEA-COMP:12669"/>
        <dbReference type="Rhea" id="RHEA-COMP:12674"/>
        <dbReference type="ChEBI" id="CHEBI:15378"/>
        <dbReference type="ChEBI" id="CHEBI:64720"/>
        <dbReference type="ChEBI" id="CHEBI:78442"/>
        <dbReference type="ChEBI" id="CHEBI:78494"/>
        <dbReference type="ChEBI" id="CHEBI:133042"/>
        <dbReference type="EC" id="2.3.2.29"/>
    </reaction>
</comment>
<evidence type="ECO:0000313" key="8">
    <source>
        <dbReference type="Proteomes" id="UP000676428"/>
    </source>
</evidence>
<keyword evidence="1 4" id="KW-0963">Cytoplasm</keyword>
<evidence type="ECO:0000256" key="2">
    <source>
        <dbReference type="ARBA" id="ARBA00022679"/>
    </source>
</evidence>
<name>A0ABX8DE34_9GAMM</name>
<dbReference type="PANTHER" id="PTHR21367:SF1">
    <property type="entry name" value="ARGINYL-TRNA--PROTEIN TRANSFERASE 1"/>
    <property type="match status" value="1"/>
</dbReference>
<dbReference type="EC" id="2.3.2.29" evidence="4"/>
<comment type="function">
    <text evidence="4">Functions in the N-end rule pathway of protein degradation where it conjugates Leu from its aminoacyl-tRNA to the N-termini of proteins containing an N-terminal aspartate or glutamate.</text>
</comment>
<dbReference type="EMBL" id="CP074572">
    <property type="protein sequence ID" value="QVK22906.1"/>
    <property type="molecule type" value="Genomic_DNA"/>
</dbReference>
<dbReference type="PIRSF" id="PIRSF037208">
    <property type="entry name" value="ATE_pro_prd"/>
    <property type="match status" value="1"/>
</dbReference>
<feature type="domain" description="N-end rule aminoacyl transferase C-terminal" evidence="6">
    <location>
        <begin position="120"/>
        <end position="240"/>
    </location>
</feature>
<dbReference type="Proteomes" id="UP000676428">
    <property type="component" value="Chromosome"/>
</dbReference>
<keyword evidence="8" id="KW-1185">Reference proteome</keyword>
<dbReference type="InterPro" id="IPR017138">
    <property type="entry name" value="Asp_Glu_LeuTrfase"/>
</dbReference>
<feature type="domain" description="N-end aminoacyl transferase N-terminal" evidence="5">
    <location>
        <begin position="32"/>
        <end position="100"/>
    </location>
</feature>
<comment type="catalytic activity">
    <reaction evidence="4">
        <text>N-terminal L-glutamyl-[protein] + L-leucyl-tRNA(Leu) = N-terminal L-leucyl-L-glutamyl-[protein] + tRNA(Leu) + H(+)</text>
        <dbReference type="Rhea" id="RHEA:50412"/>
        <dbReference type="Rhea" id="RHEA-COMP:9613"/>
        <dbReference type="Rhea" id="RHEA-COMP:9622"/>
        <dbReference type="Rhea" id="RHEA-COMP:12664"/>
        <dbReference type="Rhea" id="RHEA-COMP:12668"/>
        <dbReference type="ChEBI" id="CHEBI:15378"/>
        <dbReference type="ChEBI" id="CHEBI:64721"/>
        <dbReference type="ChEBI" id="CHEBI:78442"/>
        <dbReference type="ChEBI" id="CHEBI:78494"/>
        <dbReference type="ChEBI" id="CHEBI:133041"/>
        <dbReference type="EC" id="2.3.2.29"/>
    </reaction>
</comment>
<dbReference type="Pfam" id="PF04376">
    <property type="entry name" value="ATE_N"/>
    <property type="match status" value="1"/>
</dbReference>
<keyword evidence="2 4" id="KW-0808">Transferase</keyword>
<dbReference type="Pfam" id="PF04377">
    <property type="entry name" value="ATE_C"/>
    <property type="match status" value="1"/>
</dbReference>
<sequence length="259" mass="30191">MVTRCQEVGVQVRCILNSDPQTVAVGITPTFSCSYFAERQEQLLVIKQELLQLPLYERLLAMGFRRSGEAVYRPRCPACNACQSLRVPLTDFIPSKRQKRTLAHNRDIEVQVTDSYNDAHYALYDRYIRARHHDGSMYPPTLEQYQHFLQCQWITPHFIELYLDKQLVGVAVTDILPNSLSAVYSYFAPEMAKRSLGALMILQQCRLGQQWGKQYLYMGYQIDNHPKMGYKRLYRPYEILTDLGWQKNDCPDTDPLHSR</sequence>
<reference evidence="7 8" key="1">
    <citation type="journal article" date="2012" name="Int. J. Syst. Evol. Microbiol.">
        <title>Shewanella dokdonensis sp. nov., isolated from seawater.</title>
        <authorList>
            <person name="Sung H.R."/>
            <person name="Yoon J.H."/>
            <person name="Ghim S.Y."/>
        </authorList>
    </citation>
    <scope>NUCLEOTIDE SEQUENCE [LARGE SCALE GENOMIC DNA]</scope>
    <source>
        <strain evidence="7 8">DSM 23626</strain>
    </source>
</reference>
<comment type="similarity">
    <text evidence="4">Belongs to the R-transferase family. Bpt subfamily.</text>
</comment>
<dbReference type="NCBIfam" id="NF002346">
    <property type="entry name" value="PRK01305.2-3"/>
    <property type="match status" value="1"/>
</dbReference>